<sequence>MICKKNNIEDFWLFILFFTISFLLLGAIIDSMVICKQIPVIIKVENISEFSLALIQIQATIVTLMLSIIGILSGVLSDQYMGVSVSYYFLEIKPYPLTHKKIVYAEFILLGFSLIGYVFLLYNFLFSIFISSLILIVVSIVEMYEVFKGKKYIEDNIKEYINSKFKIIEDTKSKEEKEVKENTEDTKEIKKGIEIAGEFVEHWKSIVSSQTTEEFEQYSVIFWKIFIFLLHNKKIDNINSYTESMALSLLQSESQSCKLRGMLFVNDVYQEIKLWIDKHRSRAKTINQRIEFMDRISAVWYSTLCLLDDEVTKAAFEEYFWKKVETYDYKKKKDQEIKFQWFDYFTKTILYVHSYISPFGKQFDTVMNLANRLGDYVIKQKKMGHRLDEDYWSLIIAKGYDYSEYFRKKDENEQNLYIYYLILRDFNICFGYLMNCQTEMILQGLCSGDAIGDLAYYEPQLKKLTLIHCLMYYIVNRGEKHGIPKG</sequence>
<evidence type="ECO:0000313" key="2">
    <source>
        <dbReference type="EMBL" id="EEJ50389.1"/>
    </source>
</evidence>
<feature type="transmembrane region" description="Helical" evidence="1">
    <location>
        <begin position="12"/>
        <end position="34"/>
    </location>
</feature>
<dbReference type="InParanoid" id="C2L0P7"/>
<dbReference type="RefSeq" id="WP_007157462.1">
    <property type="nucleotide sequence ID" value="NZ_GG668534.1"/>
</dbReference>
<proteinExistence type="predicted"/>
<dbReference type="HOGENOM" id="CLU_506997_0_0_9"/>
<feature type="transmembrane region" description="Helical" evidence="1">
    <location>
        <begin position="128"/>
        <end position="147"/>
    </location>
</feature>
<dbReference type="EMBL" id="ACKX01000216">
    <property type="protein sequence ID" value="EEJ50389.1"/>
    <property type="molecule type" value="Genomic_DNA"/>
</dbReference>
<keyword evidence="1" id="KW-0472">Membrane</keyword>
<gene>
    <name evidence="2" type="ORF">HMPREF6123_2316</name>
</gene>
<dbReference type="STRING" id="585501.HMPREF6123_2316"/>
<evidence type="ECO:0000256" key="1">
    <source>
        <dbReference type="SAM" id="Phobius"/>
    </source>
</evidence>
<organism evidence="2 3">
    <name type="scientific">Oribacterium sinus F0268</name>
    <dbReference type="NCBI Taxonomy" id="585501"/>
    <lineage>
        <taxon>Bacteria</taxon>
        <taxon>Bacillati</taxon>
        <taxon>Bacillota</taxon>
        <taxon>Clostridia</taxon>
        <taxon>Lachnospirales</taxon>
        <taxon>Lachnospiraceae</taxon>
        <taxon>Oribacterium</taxon>
    </lineage>
</organism>
<keyword evidence="3" id="KW-1185">Reference proteome</keyword>
<protein>
    <submittedName>
        <fullName evidence="2">Uncharacterized protein</fullName>
    </submittedName>
</protein>
<dbReference type="Proteomes" id="UP000004121">
    <property type="component" value="Unassembled WGS sequence"/>
</dbReference>
<keyword evidence="1" id="KW-1133">Transmembrane helix</keyword>
<name>C2L0P7_9FIRM</name>
<comment type="caution">
    <text evidence="2">The sequence shown here is derived from an EMBL/GenBank/DDBJ whole genome shotgun (WGS) entry which is preliminary data.</text>
</comment>
<dbReference type="AlphaFoldDB" id="C2L0P7"/>
<reference evidence="2 3" key="1">
    <citation type="submission" date="2009-04" db="EMBL/GenBank/DDBJ databases">
        <authorList>
            <person name="Qin X."/>
            <person name="Bachman B."/>
            <person name="Battles P."/>
            <person name="Bell A."/>
            <person name="Bess C."/>
            <person name="Bickham C."/>
            <person name="Chaboub L."/>
            <person name="Chen D."/>
            <person name="Coyle M."/>
            <person name="Deiros D.R."/>
            <person name="Dinh H."/>
            <person name="Forbes L."/>
            <person name="Fowler G."/>
            <person name="Francisco L."/>
            <person name="Fu Q."/>
            <person name="Gubbala S."/>
            <person name="Hale W."/>
            <person name="Han Y."/>
            <person name="Hemphill L."/>
            <person name="Highlander S.K."/>
            <person name="Hirani K."/>
            <person name="Hogues M."/>
            <person name="Jackson L."/>
            <person name="Jakkamsetti A."/>
            <person name="Javaid M."/>
            <person name="Jiang H."/>
            <person name="Korchina V."/>
            <person name="Kovar C."/>
            <person name="Lara F."/>
            <person name="Lee S."/>
            <person name="Mata R."/>
            <person name="Mathew T."/>
            <person name="Moen C."/>
            <person name="Morales K."/>
            <person name="Munidasa M."/>
            <person name="Nazareth L."/>
            <person name="Ngo R."/>
            <person name="Nguyen L."/>
            <person name="Okwuonu G."/>
            <person name="Ongeri F."/>
            <person name="Patil S."/>
            <person name="Petrosino J."/>
            <person name="Pham C."/>
            <person name="Pham P."/>
            <person name="Pu L.-L."/>
            <person name="Puazo M."/>
            <person name="Raj R."/>
            <person name="Reid J."/>
            <person name="Rouhana J."/>
            <person name="Saada N."/>
            <person name="Shang Y."/>
            <person name="Simmons D."/>
            <person name="Thornton R."/>
            <person name="Warren J."/>
            <person name="Weissenberger G."/>
            <person name="Zhang J."/>
            <person name="Zhang L."/>
            <person name="Zhou C."/>
            <person name="Zhu D."/>
            <person name="Muzny D."/>
            <person name="Worley K."/>
            <person name="Gibbs R."/>
        </authorList>
    </citation>
    <scope>NUCLEOTIDE SEQUENCE [LARGE SCALE GENOMIC DNA]</scope>
    <source>
        <strain evidence="2 3">F0268</strain>
    </source>
</reference>
<feature type="transmembrane region" description="Helical" evidence="1">
    <location>
        <begin position="54"/>
        <end position="76"/>
    </location>
</feature>
<accession>C2L0P7</accession>
<dbReference type="eggNOG" id="ENOG5032VP1">
    <property type="taxonomic scope" value="Bacteria"/>
</dbReference>
<feature type="non-terminal residue" evidence="2">
    <location>
        <position position="486"/>
    </location>
</feature>
<keyword evidence="1" id="KW-0812">Transmembrane</keyword>
<evidence type="ECO:0000313" key="3">
    <source>
        <dbReference type="Proteomes" id="UP000004121"/>
    </source>
</evidence>